<reference evidence="4" key="1">
    <citation type="submission" date="2017-09" db="EMBL/GenBank/DDBJ databases">
        <title>Depth-based differentiation of microbial function through sediment-hosted aquifers and enrichment of novel symbionts in the deep terrestrial subsurface.</title>
        <authorList>
            <person name="Probst A.J."/>
            <person name="Ladd B."/>
            <person name="Jarett J.K."/>
            <person name="Geller-Mcgrath D.E."/>
            <person name="Sieber C.M.K."/>
            <person name="Emerson J.B."/>
            <person name="Anantharaman K."/>
            <person name="Thomas B.C."/>
            <person name="Malmstrom R."/>
            <person name="Stieglmeier M."/>
            <person name="Klingl A."/>
            <person name="Woyke T."/>
            <person name="Ryan C.M."/>
            <person name="Banfield J.F."/>
        </authorList>
    </citation>
    <scope>NUCLEOTIDE SEQUENCE [LARGE SCALE GENOMIC DNA]</scope>
</reference>
<dbReference type="InterPro" id="IPR008991">
    <property type="entry name" value="Translation_prot_SH3-like_sf"/>
</dbReference>
<evidence type="ECO:0000313" key="3">
    <source>
        <dbReference type="EMBL" id="PIR82717.1"/>
    </source>
</evidence>
<proteinExistence type="inferred from homology"/>
<feature type="domain" description="Elongation factor P C-terminal" evidence="2">
    <location>
        <begin position="133"/>
        <end position="188"/>
    </location>
</feature>
<dbReference type="InterPro" id="IPR013185">
    <property type="entry name" value="Transl_elong_KOW-like"/>
</dbReference>
<evidence type="ECO:0000313" key="4">
    <source>
        <dbReference type="Proteomes" id="UP000231379"/>
    </source>
</evidence>
<dbReference type="FunFam" id="2.40.50.140:FF:000004">
    <property type="entry name" value="Elongation factor P"/>
    <property type="match status" value="1"/>
</dbReference>
<dbReference type="SUPFAM" id="SSF50104">
    <property type="entry name" value="Translation proteins SH3-like domain"/>
    <property type="match status" value="1"/>
</dbReference>
<comment type="similarity">
    <text evidence="1">Belongs to the elongation factor P family.</text>
</comment>
<keyword evidence="3" id="KW-0648">Protein biosynthesis</keyword>
<dbReference type="Pfam" id="PF09285">
    <property type="entry name" value="Elong-fact-P_C"/>
    <property type="match status" value="1"/>
</dbReference>
<protein>
    <submittedName>
        <fullName evidence="3">Elongation factor P</fullName>
    </submittedName>
</protein>
<dbReference type="Gene3D" id="2.40.50.140">
    <property type="entry name" value="Nucleic acid-binding proteins"/>
    <property type="match status" value="2"/>
</dbReference>
<dbReference type="CDD" id="cd05794">
    <property type="entry name" value="S1_EF-P_repeat_2"/>
    <property type="match status" value="1"/>
</dbReference>
<keyword evidence="3" id="KW-0251">Elongation factor</keyword>
<evidence type="ECO:0000256" key="1">
    <source>
        <dbReference type="ARBA" id="ARBA00009479"/>
    </source>
</evidence>
<dbReference type="EMBL" id="PFBM01000007">
    <property type="protein sequence ID" value="PIR82717.1"/>
    <property type="molecule type" value="Genomic_DNA"/>
</dbReference>
<organism evidence="3 4">
    <name type="scientific">Candidatus Kaiserbacteria bacterium CG10_big_fil_rev_8_21_14_0_10_59_10</name>
    <dbReference type="NCBI Taxonomy" id="1974612"/>
    <lineage>
        <taxon>Bacteria</taxon>
        <taxon>Candidatus Kaiseribacteriota</taxon>
    </lineage>
</organism>
<dbReference type="InterPro" id="IPR014722">
    <property type="entry name" value="Rib_uL2_dom2"/>
</dbReference>
<dbReference type="InterPro" id="IPR015365">
    <property type="entry name" value="Elong-fact-P_C"/>
</dbReference>
<dbReference type="SMART" id="SM00841">
    <property type="entry name" value="Elong-fact-P_C"/>
    <property type="match status" value="1"/>
</dbReference>
<sequence length="189" mass="20934">MLSYSNIAPKHIIVLDGEPYEVASTSGVVKKQRQKPHNTAKLRNLKTGSIVERTFTQADKIEEADVVTKKVTFIYTRPEKDEWWFHEAGNPAKRFSIGARVIGDAAKFLAPNTDVDTLWFEDSLIQVRLPIKMNLKVKEAPPNVKGNTAQGGVKPVVLETGASVNVPMFINAGDVVRINTETGTYVERA</sequence>
<dbReference type="Pfam" id="PF08207">
    <property type="entry name" value="EFP_N"/>
    <property type="match status" value="1"/>
</dbReference>
<accession>A0A2H0U8I8</accession>
<dbReference type="PANTHER" id="PTHR30053">
    <property type="entry name" value="ELONGATION FACTOR P"/>
    <property type="match status" value="1"/>
</dbReference>
<gene>
    <name evidence="3" type="ORF">COU20_00875</name>
</gene>
<comment type="caution">
    <text evidence="3">The sequence shown here is derived from an EMBL/GenBank/DDBJ whole genome shotgun (WGS) entry which is preliminary data.</text>
</comment>
<dbReference type="PIRSF" id="PIRSF005901">
    <property type="entry name" value="EF-P"/>
    <property type="match status" value="1"/>
</dbReference>
<dbReference type="Gene3D" id="2.30.30.30">
    <property type="match status" value="1"/>
</dbReference>
<dbReference type="GO" id="GO:0003746">
    <property type="term" value="F:translation elongation factor activity"/>
    <property type="evidence" value="ECO:0007669"/>
    <property type="project" value="UniProtKB-KW"/>
</dbReference>
<dbReference type="InterPro" id="IPR013852">
    <property type="entry name" value="Transl_elong_P/YeiP_CS"/>
</dbReference>
<dbReference type="PROSITE" id="PS01275">
    <property type="entry name" value="EFP"/>
    <property type="match status" value="1"/>
</dbReference>
<dbReference type="PANTHER" id="PTHR30053:SF12">
    <property type="entry name" value="ELONGATION FACTOR P (EF-P) FAMILY PROTEIN"/>
    <property type="match status" value="1"/>
</dbReference>
<evidence type="ECO:0000259" key="2">
    <source>
        <dbReference type="SMART" id="SM00841"/>
    </source>
</evidence>
<dbReference type="InterPro" id="IPR012340">
    <property type="entry name" value="NA-bd_OB-fold"/>
</dbReference>
<name>A0A2H0U8I8_9BACT</name>
<dbReference type="InterPro" id="IPR020599">
    <property type="entry name" value="Transl_elong_fac_P/YeiP"/>
</dbReference>
<dbReference type="Proteomes" id="UP000231379">
    <property type="component" value="Unassembled WGS sequence"/>
</dbReference>
<dbReference type="SUPFAM" id="SSF50249">
    <property type="entry name" value="Nucleic acid-binding proteins"/>
    <property type="match status" value="1"/>
</dbReference>
<dbReference type="GO" id="GO:0043043">
    <property type="term" value="P:peptide biosynthetic process"/>
    <property type="evidence" value="ECO:0007669"/>
    <property type="project" value="InterPro"/>
</dbReference>
<dbReference type="AlphaFoldDB" id="A0A2H0U8I8"/>
<dbReference type="GO" id="GO:0005829">
    <property type="term" value="C:cytosol"/>
    <property type="evidence" value="ECO:0007669"/>
    <property type="project" value="UniProtKB-ARBA"/>
</dbReference>